<comment type="caution">
    <text evidence="1">The sequence shown here is derived from an EMBL/GenBank/DDBJ whole genome shotgun (WGS) entry which is preliminary data.</text>
</comment>
<dbReference type="Proteomes" id="UP000727490">
    <property type="component" value="Unassembled WGS sequence"/>
</dbReference>
<evidence type="ECO:0000313" key="2">
    <source>
        <dbReference type="Proteomes" id="UP000727490"/>
    </source>
</evidence>
<gene>
    <name evidence="1" type="ORF">EGN73_02005</name>
</gene>
<name>A0A951IS62_9BACT</name>
<dbReference type="RefSeq" id="WP_219286595.1">
    <property type="nucleotide sequence ID" value="NZ_RPHB01000001.1"/>
</dbReference>
<sequence>MKVFIENLKSAKRKFFGLKKDPFFIQELSVKRTNDRLKLFTPFLKGKKVLHVGCTDYPIFKPERNLHIKIESICKELHGMDIDQAGLDILEKHVPGKYFNSLDKADSIYDTILVPETIEHVENIQIFLSEINKIKANTYIITGPNCFHSDFKNGFKDKGEIFIENVHPDHNCWFSPYTLKNCIEKYTNLSVVELHLSERDKMIVCICVPNG</sequence>
<evidence type="ECO:0008006" key="3">
    <source>
        <dbReference type="Google" id="ProtNLM"/>
    </source>
</evidence>
<evidence type="ECO:0000313" key="1">
    <source>
        <dbReference type="EMBL" id="MBW3466588.1"/>
    </source>
</evidence>
<organism evidence="1 2">
    <name type="scientific">Arthrospiribacter ruber</name>
    <dbReference type="NCBI Taxonomy" id="2487934"/>
    <lineage>
        <taxon>Bacteria</taxon>
        <taxon>Pseudomonadati</taxon>
        <taxon>Bacteroidota</taxon>
        <taxon>Cytophagia</taxon>
        <taxon>Cytophagales</taxon>
        <taxon>Cyclobacteriaceae</taxon>
        <taxon>Arthrospiribacter</taxon>
    </lineage>
</organism>
<accession>A0A951IS62</accession>
<proteinExistence type="predicted"/>
<protein>
    <recommendedName>
        <fullName evidence="3">Methyltransferase domain-containing protein</fullName>
    </recommendedName>
</protein>
<keyword evidence="2" id="KW-1185">Reference proteome</keyword>
<dbReference type="EMBL" id="RPHB01000001">
    <property type="protein sequence ID" value="MBW3466588.1"/>
    <property type="molecule type" value="Genomic_DNA"/>
</dbReference>
<reference evidence="1 2" key="1">
    <citation type="journal article" date="2020" name="Syst. Appl. Microbiol.">
        <title>Arthrospiribacter ruber gen. nov., sp. nov., a novel bacterium isolated from Arthrospira cultures.</title>
        <authorList>
            <person name="Waleron M."/>
            <person name="Misztak A."/>
            <person name="Waleron M.M."/>
            <person name="Furmaniak M."/>
            <person name="Mrozik A."/>
            <person name="Waleron K."/>
        </authorList>
    </citation>
    <scope>NUCLEOTIDE SEQUENCE [LARGE SCALE GENOMIC DNA]</scope>
    <source>
        <strain evidence="1 2">DPMB0001</strain>
    </source>
</reference>
<dbReference type="AlphaFoldDB" id="A0A951IS62"/>